<organism evidence="1 2">
    <name type="scientific">Paenibacillus lycopersici</name>
    <dbReference type="NCBI Taxonomy" id="2704462"/>
    <lineage>
        <taxon>Bacteria</taxon>
        <taxon>Bacillati</taxon>
        <taxon>Bacillota</taxon>
        <taxon>Bacilli</taxon>
        <taxon>Bacillales</taxon>
        <taxon>Paenibacillaceae</taxon>
        <taxon>Paenibacillus</taxon>
    </lineage>
</organism>
<dbReference type="AlphaFoldDB" id="A0A6C0FYE1"/>
<protein>
    <submittedName>
        <fullName evidence="1">Cytochrome C oxidase subunit II</fullName>
    </submittedName>
</protein>
<dbReference type="EMBL" id="CP048209">
    <property type="protein sequence ID" value="QHT62128.1"/>
    <property type="molecule type" value="Genomic_DNA"/>
</dbReference>
<reference evidence="1 2" key="1">
    <citation type="submission" date="2020-01" db="EMBL/GenBank/DDBJ databases">
        <title>Paenibacillus sp. nov., isolated from tomato rhizosphere.</title>
        <authorList>
            <person name="Weon H.-Y."/>
            <person name="Lee S.A."/>
        </authorList>
    </citation>
    <scope>NUCLEOTIDE SEQUENCE [LARGE SCALE GENOMIC DNA]</scope>
    <source>
        <strain evidence="1 2">12200R-189</strain>
    </source>
</reference>
<dbReference type="InterPro" id="IPR008972">
    <property type="entry name" value="Cupredoxin"/>
</dbReference>
<name>A0A6C0FYE1_9BACL</name>
<dbReference type="SUPFAM" id="SSF49503">
    <property type="entry name" value="Cupredoxins"/>
    <property type="match status" value="1"/>
</dbReference>
<sequence length="129" mass="14080">MHKWIMFVVFVAASVLGVVLLTTQLPSKPVDEAASLPPGESLLKVEASQDFVFDQKEYHVKQGDKVKLELVNKSGIHGLAIPDLGIELKDDKMSQEVTFDKAGTFEMHCAVMCGTGHLDMKSVLIVDPA</sequence>
<proteinExistence type="predicted"/>
<dbReference type="KEGG" id="plyc:GXP70_20530"/>
<gene>
    <name evidence="1" type="ORF">GXP70_20530</name>
</gene>
<dbReference type="Gene3D" id="2.60.40.420">
    <property type="entry name" value="Cupredoxins - blue copper proteins"/>
    <property type="match status" value="1"/>
</dbReference>
<evidence type="ECO:0000313" key="1">
    <source>
        <dbReference type="EMBL" id="QHT62128.1"/>
    </source>
</evidence>
<evidence type="ECO:0000313" key="2">
    <source>
        <dbReference type="Proteomes" id="UP000476064"/>
    </source>
</evidence>
<dbReference type="RefSeq" id="WP_162358562.1">
    <property type="nucleotide sequence ID" value="NZ_CP048209.1"/>
</dbReference>
<keyword evidence="2" id="KW-1185">Reference proteome</keyword>
<dbReference type="Proteomes" id="UP000476064">
    <property type="component" value="Chromosome"/>
</dbReference>
<accession>A0A6C0FYE1</accession>